<dbReference type="PANTHER" id="PTHR45453">
    <property type="entry name" value="PHOSPHATE REGULON SENSOR PROTEIN PHOR"/>
    <property type="match status" value="1"/>
</dbReference>
<dbReference type="EMBL" id="DXCQ01000061">
    <property type="protein sequence ID" value="HIY97364.1"/>
    <property type="molecule type" value="Genomic_DNA"/>
</dbReference>
<dbReference type="InterPro" id="IPR003661">
    <property type="entry name" value="HisK_dim/P_dom"/>
</dbReference>
<keyword evidence="8" id="KW-0472">Membrane</keyword>
<reference evidence="10" key="1">
    <citation type="journal article" date="2021" name="PeerJ">
        <title>Extensive microbial diversity within the chicken gut microbiome revealed by metagenomics and culture.</title>
        <authorList>
            <person name="Gilroy R."/>
            <person name="Ravi A."/>
            <person name="Getino M."/>
            <person name="Pursley I."/>
            <person name="Horton D.L."/>
            <person name="Alikhan N.F."/>
            <person name="Baker D."/>
            <person name="Gharbi K."/>
            <person name="Hall N."/>
            <person name="Watson M."/>
            <person name="Adriaenssens E.M."/>
            <person name="Foster-Nyarko E."/>
            <person name="Jarju S."/>
            <person name="Secka A."/>
            <person name="Antonio M."/>
            <person name="Oren A."/>
            <person name="Chaudhuri R.R."/>
            <person name="La Ragione R."/>
            <person name="Hildebrand F."/>
            <person name="Pallen M.J."/>
        </authorList>
    </citation>
    <scope>NUCLEOTIDE SEQUENCE</scope>
    <source>
        <strain evidence="10">1345</strain>
    </source>
</reference>
<dbReference type="PRINTS" id="PR00344">
    <property type="entry name" value="BCTRLSENSOR"/>
</dbReference>
<evidence type="ECO:0000256" key="1">
    <source>
        <dbReference type="ARBA" id="ARBA00000085"/>
    </source>
</evidence>
<dbReference type="InterPro" id="IPR036890">
    <property type="entry name" value="HATPase_C_sf"/>
</dbReference>
<evidence type="ECO:0000256" key="2">
    <source>
        <dbReference type="ARBA" id="ARBA00004370"/>
    </source>
</evidence>
<dbReference type="InterPro" id="IPR005467">
    <property type="entry name" value="His_kinase_dom"/>
</dbReference>
<reference evidence="10" key="2">
    <citation type="submission" date="2021-04" db="EMBL/GenBank/DDBJ databases">
        <authorList>
            <person name="Gilroy R."/>
        </authorList>
    </citation>
    <scope>NUCLEOTIDE SEQUENCE</scope>
    <source>
        <strain evidence="10">1345</strain>
    </source>
</reference>
<proteinExistence type="predicted"/>
<name>A0A9D2CRR6_9FIRM</name>
<evidence type="ECO:0000256" key="3">
    <source>
        <dbReference type="ARBA" id="ARBA00012438"/>
    </source>
</evidence>
<evidence type="ECO:0000313" key="10">
    <source>
        <dbReference type="EMBL" id="HIY97364.1"/>
    </source>
</evidence>
<dbReference type="GO" id="GO:0004721">
    <property type="term" value="F:phosphoprotein phosphatase activity"/>
    <property type="evidence" value="ECO:0007669"/>
    <property type="project" value="TreeGrafter"/>
</dbReference>
<sequence length="554" mass="61158">MRKRILLVSLLVSVVGLVLLSVLFTEMYYNGAISQAEGQLKIYMQVFAEEYDGSAEAEGETERISSLLGGARVTLFSPDGSVLADTQSDTSENHAEREEVSEALEHGEGFAVRASSTLGVNMIYYCKAFPEGGETQYLVRIALPVSSEVSVFTDAIPTLLWFVLIDILVCLLIAWMATSFILRPVERLTKAAATSGGKEVQTEYSELKPIAKMMNDMNAELNERVAKMKEDRRIEKLILGSMEHGIVIFRSAEDVILINKTAAHLLDYEQNEPIRSFTEDREIADILAANEPASVYRKIEGRDYNLRFTFKEKSSVLLITDVTESMAAARSKNDFIANVTHEMNTPLTSIRGFAELIAEGGIPPERTKSVAKTIIKQSDRLSNLIRSIINFSAIDSDELPDYEVDLTELVRETISSFEPKLSQKNIALKLDIASGVKVMSRRERLLEIFNNLVSNGIRYNKEGGTLTVTLTGGEHPALAVADTGVGIAEEDKERIFDRFYTVDKSHNGGGGGFGLGLAIVKKLCKRAGWKLSVQSELGVGTEFSIQFNPPKEAK</sequence>
<feature type="domain" description="Histidine kinase" evidence="9">
    <location>
        <begin position="338"/>
        <end position="551"/>
    </location>
</feature>
<keyword evidence="6" id="KW-0418">Kinase</keyword>
<dbReference type="SUPFAM" id="SSF47384">
    <property type="entry name" value="Homodimeric domain of signal transducing histidine kinase"/>
    <property type="match status" value="1"/>
</dbReference>
<dbReference type="InterPro" id="IPR004358">
    <property type="entry name" value="Sig_transdc_His_kin-like_C"/>
</dbReference>
<dbReference type="SUPFAM" id="SSF55874">
    <property type="entry name" value="ATPase domain of HSP90 chaperone/DNA topoisomerase II/histidine kinase"/>
    <property type="match status" value="1"/>
</dbReference>
<dbReference type="GO" id="GO:0005886">
    <property type="term" value="C:plasma membrane"/>
    <property type="evidence" value="ECO:0007669"/>
    <property type="project" value="TreeGrafter"/>
</dbReference>
<dbReference type="Gene3D" id="6.10.340.10">
    <property type="match status" value="1"/>
</dbReference>
<dbReference type="Pfam" id="PF00512">
    <property type="entry name" value="HisKA"/>
    <property type="match status" value="1"/>
</dbReference>
<accession>A0A9D2CRR6</accession>
<evidence type="ECO:0000313" key="11">
    <source>
        <dbReference type="Proteomes" id="UP000886750"/>
    </source>
</evidence>
<evidence type="ECO:0000256" key="5">
    <source>
        <dbReference type="ARBA" id="ARBA00022679"/>
    </source>
</evidence>
<dbReference type="SMART" id="SM00387">
    <property type="entry name" value="HATPase_c"/>
    <property type="match status" value="1"/>
</dbReference>
<dbReference type="InterPro" id="IPR050351">
    <property type="entry name" value="BphY/WalK/GraS-like"/>
</dbReference>
<evidence type="ECO:0000256" key="6">
    <source>
        <dbReference type="ARBA" id="ARBA00022777"/>
    </source>
</evidence>
<dbReference type="Pfam" id="PF02518">
    <property type="entry name" value="HATPase_c"/>
    <property type="match status" value="1"/>
</dbReference>
<dbReference type="Gene3D" id="3.30.565.10">
    <property type="entry name" value="Histidine kinase-like ATPase, C-terminal domain"/>
    <property type="match status" value="1"/>
</dbReference>
<gene>
    <name evidence="10" type="ORF">H9729_06715</name>
</gene>
<evidence type="ECO:0000256" key="8">
    <source>
        <dbReference type="SAM" id="Phobius"/>
    </source>
</evidence>
<comment type="catalytic activity">
    <reaction evidence="1">
        <text>ATP + protein L-histidine = ADP + protein N-phospho-L-histidine.</text>
        <dbReference type="EC" id="2.7.13.3"/>
    </reaction>
</comment>
<dbReference type="EC" id="2.7.13.3" evidence="3"/>
<dbReference type="AlphaFoldDB" id="A0A9D2CRR6"/>
<keyword evidence="8" id="KW-0812">Transmembrane</keyword>
<evidence type="ECO:0000259" key="9">
    <source>
        <dbReference type="PROSITE" id="PS50109"/>
    </source>
</evidence>
<feature type="transmembrane region" description="Helical" evidence="8">
    <location>
        <begin position="159"/>
        <end position="182"/>
    </location>
</feature>
<keyword evidence="4" id="KW-0597">Phosphoprotein</keyword>
<dbReference type="PANTHER" id="PTHR45453:SF1">
    <property type="entry name" value="PHOSPHATE REGULON SENSOR PROTEIN PHOR"/>
    <property type="match status" value="1"/>
</dbReference>
<comment type="caution">
    <text evidence="10">The sequence shown here is derived from an EMBL/GenBank/DDBJ whole genome shotgun (WGS) entry which is preliminary data.</text>
</comment>
<dbReference type="InterPro" id="IPR003594">
    <property type="entry name" value="HATPase_dom"/>
</dbReference>
<organism evidence="10 11">
    <name type="scientific">Candidatus Borkfalkia excrementigallinarum</name>
    <dbReference type="NCBI Taxonomy" id="2838506"/>
    <lineage>
        <taxon>Bacteria</taxon>
        <taxon>Bacillati</taxon>
        <taxon>Bacillota</taxon>
        <taxon>Clostridia</taxon>
        <taxon>Christensenellales</taxon>
        <taxon>Christensenellaceae</taxon>
        <taxon>Candidatus Borkfalkia</taxon>
    </lineage>
</organism>
<dbReference type="Proteomes" id="UP000886750">
    <property type="component" value="Unassembled WGS sequence"/>
</dbReference>
<keyword evidence="8" id="KW-1133">Transmembrane helix</keyword>
<dbReference type="GO" id="GO:0016036">
    <property type="term" value="P:cellular response to phosphate starvation"/>
    <property type="evidence" value="ECO:0007669"/>
    <property type="project" value="TreeGrafter"/>
</dbReference>
<keyword evidence="5" id="KW-0808">Transferase</keyword>
<dbReference type="InterPro" id="IPR036097">
    <property type="entry name" value="HisK_dim/P_sf"/>
</dbReference>
<protein>
    <recommendedName>
        <fullName evidence="3">histidine kinase</fullName>
        <ecNumber evidence="3">2.7.13.3</ecNumber>
    </recommendedName>
</protein>
<dbReference type="Gene3D" id="1.10.287.130">
    <property type="match status" value="1"/>
</dbReference>
<comment type="subcellular location">
    <subcellularLocation>
        <location evidence="2">Membrane</location>
    </subcellularLocation>
</comment>
<dbReference type="GO" id="GO:0000155">
    <property type="term" value="F:phosphorelay sensor kinase activity"/>
    <property type="evidence" value="ECO:0007669"/>
    <property type="project" value="InterPro"/>
</dbReference>
<dbReference type="CDD" id="cd00082">
    <property type="entry name" value="HisKA"/>
    <property type="match status" value="1"/>
</dbReference>
<evidence type="ECO:0000256" key="4">
    <source>
        <dbReference type="ARBA" id="ARBA00022553"/>
    </source>
</evidence>
<dbReference type="SMART" id="SM00388">
    <property type="entry name" value="HisKA"/>
    <property type="match status" value="1"/>
</dbReference>
<dbReference type="PROSITE" id="PS50109">
    <property type="entry name" value="HIS_KIN"/>
    <property type="match status" value="1"/>
</dbReference>
<evidence type="ECO:0000256" key="7">
    <source>
        <dbReference type="ARBA" id="ARBA00023012"/>
    </source>
</evidence>
<keyword evidence="7" id="KW-0902">Two-component regulatory system</keyword>